<name>A0AAQ3PLT3_PASNO</name>
<gene>
    <name evidence="2" type="ORF">U9M48_000599</name>
</gene>
<dbReference type="EMBL" id="CP144745">
    <property type="protein sequence ID" value="WVZ49222.1"/>
    <property type="molecule type" value="Genomic_DNA"/>
</dbReference>
<protein>
    <submittedName>
        <fullName evidence="2">Uncharacterized protein</fullName>
    </submittedName>
</protein>
<dbReference type="AlphaFoldDB" id="A0AAQ3PLT3"/>
<reference evidence="2 3" key="1">
    <citation type="submission" date="2024-02" db="EMBL/GenBank/DDBJ databases">
        <title>High-quality chromosome-scale genome assembly of Pensacola bahiagrass (Paspalum notatum Flugge var. saurae).</title>
        <authorList>
            <person name="Vega J.M."/>
            <person name="Podio M."/>
            <person name="Orjuela J."/>
            <person name="Siena L.A."/>
            <person name="Pessino S.C."/>
            <person name="Combes M.C."/>
            <person name="Mariac C."/>
            <person name="Albertini E."/>
            <person name="Pupilli F."/>
            <person name="Ortiz J.P.A."/>
            <person name="Leblanc O."/>
        </authorList>
    </citation>
    <scope>NUCLEOTIDE SEQUENCE [LARGE SCALE GENOMIC DNA]</scope>
    <source>
        <strain evidence="2">R1</strain>
        <tissue evidence="2">Leaf</tissue>
    </source>
</reference>
<organism evidence="2 3">
    <name type="scientific">Paspalum notatum var. saurae</name>
    <dbReference type="NCBI Taxonomy" id="547442"/>
    <lineage>
        <taxon>Eukaryota</taxon>
        <taxon>Viridiplantae</taxon>
        <taxon>Streptophyta</taxon>
        <taxon>Embryophyta</taxon>
        <taxon>Tracheophyta</taxon>
        <taxon>Spermatophyta</taxon>
        <taxon>Magnoliopsida</taxon>
        <taxon>Liliopsida</taxon>
        <taxon>Poales</taxon>
        <taxon>Poaceae</taxon>
        <taxon>PACMAD clade</taxon>
        <taxon>Panicoideae</taxon>
        <taxon>Andropogonodae</taxon>
        <taxon>Paspaleae</taxon>
        <taxon>Paspalinae</taxon>
        <taxon>Paspalum</taxon>
    </lineage>
</organism>
<proteinExistence type="predicted"/>
<evidence type="ECO:0000313" key="3">
    <source>
        <dbReference type="Proteomes" id="UP001341281"/>
    </source>
</evidence>
<sequence>MESSPPGAPSCSKRRRLLPQSPARDAPATSPTRRLFDAATSLGVVLPRLLLTQLRPSTLSYTMATAALQQLLHGACLLLFSYSKTSDSLQVLEDETDDDYFYDGRR</sequence>
<feature type="region of interest" description="Disordered" evidence="1">
    <location>
        <begin position="1"/>
        <end position="32"/>
    </location>
</feature>
<keyword evidence="3" id="KW-1185">Reference proteome</keyword>
<evidence type="ECO:0000313" key="2">
    <source>
        <dbReference type="EMBL" id="WVZ49222.1"/>
    </source>
</evidence>
<evidence type="ECO:0000256" key="1">
    <source>
        <dbReference type="SAM" id="MobiDB-lite"/>
    </source>
</evidence>
<dbReference type="Proteomes" id="UP001341281">
    <property type="component" value="Chromosome 01"/>
</dbReference>
<accession>A0AAQ3PLT3</accession>